<dbReference type="SUPFAM" id="SSF47226">
    <property type="entry name" value="Histidine-containing phosphotransfer domain, HPT domain"/>
    <property type="match status" value="1"/>
</dbReference>
<evidence type="ECO:0000256" key="17">
    <source>
        <dbReference type="PROSITE-ProRule" id="PRU00169"/>
    </source>
</evidence>
<dbReference type="SMART" id="SM00387">
    <property type="entry name" value="HATPase_c"/>
    <property type="match status" value="1"/>
</dbReference>
<dbReference type="InterPro" id="IPR036097">
    <property type="entry name" value="HisK_dim/P_sf"/>
</dbReference>
<evidence type="ECO:0000256" key="10">
    <source>
        <dbReference type="ARBA" id="ARBA00022777"/>
    </source>
</evidence>
<dbReference type="SUPFAM" id="SSF52172">
    <property type="entry name" value="CheY-like"/>
    <property type="match status" value="1"/>
</dbReference>
<feature type="modified residue" description="4-aspartylphosphate" evidence="17">
    <location>
        <position position="663"/>
    </location>
</feature>
<dbReference type="InterPro" id="IPR004358">
    <property type="entry name" value="Sig_transdc_His_kin-like_C"/>
</dbReference>
<keyword evidence="8 18" id="KW-0812">Transmembrane</keyword>
<dbReference type="InterPro" id="IPR005467">
    <property type="entry name" value="His_kinase_dom"/>
</dbReference>
<dbReference type="SUPFAM" id="SSF47384">
    <property type="entry name" value="Homodimeric domain of signal transducing histidine kinase"/>
    <property type="match status" value="1"/>
</dbReference>
<dbReference type="Pfam" id="PF00072">
    <property type="entry name" value="Response_reg"/>
    <property type="match status" value="1"/>
</dbReference>
<evidence type="ECO:0000256" key="2">
    <source>
        <dbReference type="ARBA" id="ARBA00004651"/>
    </source>
</evidence>
<evidence type="ECO:0000256" key="6">
    <source>
        <dbReference type="ARBA" id="ARBA00022475"/>
    </source>
</evidence>
<dbReference type="SMART" id="SM00448">
    <property type="entry name" value="REC"/>
    <property type="match status" value="1"/>
</dbReference>
<evidence type="ECO:0000256" key="16">
    <source>
        <dbReference type="ARBA" id="ARBA00074306"/>
    </source>
</evidence>
<dbReference type="RefSeq" id="WP_227709580.1">
    <property type="nucleotide sequence ID" value="NZ_JAJEQW010000002.1"/>
</dbReference>
<evidence type="ECO:0000256" key="3">
    <source>
        <dbReference type="ARBA" id="ARBA00006402"/>
    </source>
</evidence>
<dbReference type="CDD" id="cd00082">
    <property type="entry name" value="HisKA"/>
    <property type="match status" value="1"/>
</dbReference>
<comment type="function">
    <text evidence="15">May play the central regulatory role in sporulation. It may be an element of the effector pathway responsible for the activation of sporulation genes in response to nutritional stress. Spo0A may act in concert with spo0H (a sigma factor) to control the expression of some genes that are critical to the sporulation process.</text>
</comment>
<reference evidence="21" key="1">
    <citation type="submission" date="2021-10" db="EMBL/GenBank/DDBJ databases">
        <title>Anaerobic single-cell dispensing facilitates the cultivation of human gut bacteria.</title>
        <authorList>
            <person name="Afrizal A."/>
        </authorList>
    </citation>
    <scope>NUCLEOTIDE SEQUENCE</scope>
    <source>
        <strain evidence="21">CLA-AA-H204</strain>
    </source>
</reference>
<comment type="caution">
    <text evidence="21">The sequence shown here is derived from an EMBL/GenBank/DDBJ whole genome shotgun (WGS) entry which is preliminary data.</text>
</comment>
<evidence type="ECO:0000256" key="13">
    <source>
        <dbReference type="ARBA" id="ARBA00023012"/>
    </source>
</evidence>
<evidence type="ECO:0000256" key="11">
    <source>
        <dbReference type="ARBA" id="ARBA00022840"/>
    </source>
</evidence>
<dbReference type="GO" id="GO:0005524">
    <property type="term" value="F:ATP binding"/>
    <property type="evidence" value="ECO:0007669"/>
    <property type="project" value="UniProtKB-KW"/>
</dbReference>
<feature type="domain" description="Response regulatory" evidence="20">
    <location>
        <begin position="614"/>
        <end position="731"/>
    </location>
</feature>
<keyword evidence="14 18" id="KW-0472">Membrane</keyword>
<evidence type="ECO:0000313" key="21">
    <source>
        <dbReference type="EMBL" id="MCC2241176.1"/>
    </source>
</evidence>
<organism evidence="21 22">
    <name type="scientific">Roseburia amylophila</name>
    <dbReference type="NCBI Taxonomy" id="2981794"/>
    <lineage>
        <taxon>Bacteria</taxon>
        <taxon>Bacillati</taxon>
        <taxon>Bacillota</taxon>
        <taxon>Clostridia</taxon>
        <taxon>Lachnospirales</taxon>
        <taxon>Lachnospiraceae</taxon>
        <taxon>Roseburia</taxon>
    </lineage>
</organism>
<accession>A0AAW4W8Q9</accession>
<dbReference type="Gene3D" id="3.30.450.20">
    <property type="entry name" value="PAS domain"/>
    <property type="match status" value="1"/>
</dbReference>
<keyword evidence="6" id="KW-1003">Cell membrane</keyword>
<dbReference type="AlphaFoldDB" id="A0AAW4W8Q9"/>
<dbReference type="Gene3D" id="3.30.565.10">
    <property type="entry name" value="Histidine kinase-like ATPase, C-terminal domain"/>
    <property type="match status" value="1"/>
</dbReference>
<comment type="subcellular location">
    <subcellularLocation>
        <location evidence="2">Cell membrane</location>
        <topology evidence="2">Multi-pass membrane protein</topology>
    </subcellularLocation>
</comment>
<gene>
    <name evidence="21" type="ORF">LKD47_02505</name>
</gene>
<dbReference type="Gene3D" id="3.40.50.2300">
    <property type="match status" value="1"/>
</dbReference>
<evidence type="ECO:0000259" key="19">
    <source>
        <dbReference type="PROSITE" id="PS50109"/>
    </source>
</evidence>
<sequence length="869" mass="98986">MEAGIITTVLLVACATICIGVGIFYFFINNTKNKGRICILLLGIGGGIWALGSALYGNCTDDRLAQNFFCMTIVGFNLYVIAIVIYVACLTGVKIKGYGLMVGLGILTSLVDGVSFGSMRIRHFYRVNGRTCFTTEFHGSVFYHWMYIMLCFLCCIYIVLYWSKKIMRKSQRKYVAYIILGNTIMLLSAIPDTVLPFYGIKSYPSSVYGVTVSFLMTVFFSIRYDTFGISKLTVSDYLFNQIDYGVMVYDYQRTHILHNTNAEVLFGADVEQPFEELVTCECNKEEFAEQLYQGKLEHCKVKCLQGNQILSVTSSMVCDEYGEMQNTIVTLVDITYEEELLERLRVSDRAKTDFLTNMSHEIRTPINGIMGMNSILLRQIDTLPREKIAEYAGNMQRASRTLLAIVNDILDISKIESGKMELLCEGYELASLINDCYTIVASNCKKKNLDLYMEIDENLPSILYGDDVRIRQVVNNFLSNAVKYTKRGHVILKISYSRIDEENINLRIDVKDSGIGIQKKDMENLFQNFTRLEEHKNRNIEGTGLGLSLTKRLVDMMHGEVLVESRYGEGSTFTAIIPQKVICEDGIGDMKQIFENYELSVGAMMPVPQFAGVHILVVDDMEMNRIVAKEMLLQTGAIVDVAGSGEEGLTLMKEQHYDLIFMDQMMPDMDGIATFEEMKRMNHQNKTTPVIAMTANAVKGAKEMYLQHGFADYISKPIFEEKMWKILERFLADKQTEEVEKKNSAGGAEENKKSLQERFPYLDTEQGMSVCMEDEDFYLKILKVYLKDEMVDTLQQDYEAGDWAQYQIHVHGLKNMSANIGAMELSGQFKGLEYAIKNHDIPDTVYIRSHHDKVMEAYQELLRRLERDI</sequence>
<dbReference type="Gene3D" id="1.20.120.160">
    <property type="entry name" value="HPT domain"/>
    <property type="match status" value="1"/>
</dbReference>
<protein>
    <recommendedName>
        <fullName evidence="16">Circadian input-output histidine kinase CikA</fullName>
        <ecNumber evidence="4">2.7.13.3</ecNumber>
    </recommendedName>
    <alternativeName>
        <fullName evidence="5">Stage 0 sporulation protein A homolog</fullName>
    </alternativeName>
</protein>
<keyword evidence="9" id="KW-0547">Nucleotide-binding</keyword>
<dbReference type="PANTHER" id="PTHR45339">
    <property type="entry name" value="HYBRID SIGNAL TRANSDUCTION HISTIDINE KINASE J"/>
    <property type="match status" value="1"/>
</dbReference>
<dbReference type="Proteomes" id="UP001198893">
    <property type="component" value="Unassembled WGS sequence"/>
</dbReference>
<dbReference type="Pfam" id="PF00512">
    <property type="entry name" value="HisKA"/>
    <property type="match status" value="1"/>
</dbReference>
<dbReference type="InterPro" id="IPR036890">
    <property type="entry name" value="HATPase_C_sf"/>
</dbReference>
<dbReference type="CDD" id="cd17546">
    <property type="entry name" value="REC_hyHK_CKI1_RcsC-like"/>
    <property type="match status" value="1"/>
</dbReference>
<evidence type="ECO:0000256" key="4">
    <source>
        <dbReference type="ARBA" id="ARBA00012438"/>
    </source>
</evidence>
<feature type="domain" description="Histidine kinase" evidence="19">
    <location>
        <begin position="357"/>
        <end position="581"/>
    </location>
</feature>
<feature type="transmembrane region" description="Helical" evidence="18">
    <location>
        <begin position="100"/>
        <end position="121"/>
    </location>
</feature>
<dbReference type="InterPro" id="IPR003594">
    <property type="entry name" value="HATPase_dom"/>
</dbReference>
<evidence type="ECO:0000313" key="22">
    <source>
        <dbReference type="Proteomes" id="UP001198893"/>
    </source>
</evidence>
<keyword evidence="10" id="KW-0418">Kinase</keyword>
<dbReference type="Pfam" id="PF02518">
    <property type="entry name" value="HATPase_c"/>
    <property type="match status" value="1"/>
</dbReference>
<evidence type="ECO:0000256" key="9">
    <source>
        <dbReference type="ARBA" id="ARBA00022741"/>
    </source>
</evidence>
<dbReference type="InterPro" id="IPR036641">
    <property type="entry name" value="HPT_dom_sf"/>
</dbReference>
<evidence type="ECO:0000256" key="7">
    <source>
        <dbReference type="ARBA" id="ARBA00022553"/>
    </source>
</evidence>
<dbReference type="EMBL" id="JAJEQW010000002">
    <property type="protein sequence ID" value="MCC2241176.1"/>
    <property type="molecule type" value="Genomic_DNA"/>
</dbReference>
<evidence type="ECO:0000256" key="15">
    <source>
        <dbReference type="ARBA" id="ARBA00024867"/>
    </source>
</evidence>
<evidence type="ECO:0000256" key="18">
    <source>
        <dbReference type="SAM" id="Phobius"/>
    </source>
</evidence>
<keyword evidence="13" id="KW-0902">Two-component regulatory system</keyword>
<evidence type="ECO:0000256" key="1">
    <source>
        <dbReference type="ARBA" id="ARBA00000085"/>
    </source>
</evidence>
<feature type="transmembrane region" description="Helical" evidence="18">
    <location>
        <begin position="174"/>
        <end position="191"/>
    </location>
</feature>
<dbReference type="SMART" id="SM00388">
    <property type="entry name" value="HisKA"/>
    <property type="match status" value="1"/>
</dbReference>
<dbReference type="PROSITE" id="PS50109">
    <property type="entry name" value="HIS_KIN"/>
    <property type="match status" value="1"/>
</dbReference>
<dbReference type="InterPro" id="IPR003661">
    <property type="entry name" value="HisK_dim/P_dom"/>
</dbReference>
<dbReference type="FunFam" id="3.30.565.10:FF:000010">
    <property type="entry name" value="Sensor histidine kinase RcsC"/>
    <property type="match status" value="1"/>
</dbReference>
<comment type="similarity">
    <text evidence="3">In the N-terminal section; belongs to the phytochrome family.</text>
</comment>
<feature type="transmembrane region" description="Helical" evidence="18">
    <location>
        <begin position="141"/>
        <end position="162"/>
    </location>
</feature>
<evidence type="ECO:0000259" key="20">
    <source>
        <dbReference type="PROSITE" id="PS50110"/>
    </source>
</evidence>
<dbReference type="GO" id="GO:0005886">
    <property type="term" value="C:plasma membrane"/>
    <property type="evidence" value="ECO:0007669"/>
    <property type="project" value="UniProtKB-SubCell"/>
</dbReference>
<evidence type="ECO:0000256" key="14">
    <source>
        <dbReference type="ARBA" id="ARBA00023136"/>
    </source>
</evidence>
<evidence type="ECO:0000256" key="12">
    <source>
        <dbReference type="ARBA" id="ARBA00022989"/>
    </source>
</evidence>
<dbReference type="PROSITE" id="PS50110">
    <property type="entry name" value="RESPONSE_REGULATORY"/>
    <property type="match status" value="1"/>
</dbReference>
<name>A0AAW4W8Q9_9FIRM</name>
<keyword evidence="10" id="KW-0808">Transferase</keyword>
<evidence type="ECO:0000256" key="5">
    <source>
        <dbReference type="ARBA" id="ARBA00018672"/>
    </source>
</evidence>
<dbReference type="InterPro" id="IPR011006">
    <property type="entry name" value="CheY-like_superfamily"/>
</dbReference>
<feature type="transmembrane region" description="Helical" evidence="18">
    <location>
        <begin position="6"/>
        <end position="27"/>
    </location>
</feature>
<dbReference type="PANTHER" id="PTHR45339:SF1">
    <property type="entry name" value="HYBRID SIGNAL TRANSDUCTION HISTIDINE KINASE J"/>
    <property type="match status" value="1"/>
</dbReference>
<keyword evidence="7 17" id="KW-0597">Phosphoprotein</keyword>
<dbReference type="SUPFAM" id="SSF55874">
    <property type="entry name" value="ATPase domain of HSP90 chaperone/DNA topoisomerase II/histidine kinase"/>
    <property type="match status" value="1"/>
</dbReference>
<keyword evidence="11" id="KW-0067">ATP-binding</keyword>
<evidence type="ECO:0000256" key="8">
    <source>
        <dbReference type="ARBA" id="ARBA00022692"/>
    </source>
</evidence>
<feature type="transmembrane region" description="Helical" evidence="18">
    <location>
        <begin position="64"/>
        <end position="88"/>
    </location>
</feature>
<keyword evidence="12 18" id="KW-1133">Transmembrane helix</keyword>
<dbReference type="Gene3D" id="1.10.287.130">
    <property type="match status" value="1"/>
</dbReference>
<dbReference type="GO" id="GO:0000155">
    <property type="term" value="F:phosphorelay sensor kinase activity"/>
    <property type="evidence" value="ECO:0007669"/>
    <property type="project" value="InterPro"/>
</dbReference>
<dbReference type="PRINTS" id="PR00344">
    <property type="entry name" value="BCTRLSENSOR"/>
</dbReference>
<feature type="transmembrane region" description="Helical" evidence="18">
    <location>
        <begin position="39"/>
        <end position="58"/>
    </location>
</feature>
<dbReference type="EC" id="2.7.13.3" evidence="4"/>
<dbReference type="InterPro" id="IPR001789">
    <property type="entry name" value="Sig_transdc_resp-reg_receiver"/>
</dbReference>
<dbReference type="CDD" id="cd16922">
    <property type="entry name" value="HATPase_EvgS-ArcB-TorS-like"/>
    <property type="match status" value="1"/>
</dbReference>
<proteinExistence type="inferred from homology"/>
<comment type="catalytic activity">
    <reaction evidence="1">
        <text>ATP + protein L-histidine = ADP + protein N-phospho-L-histidine.</text>
        <dbReference type="EC" id="2.7.13.3"/>
    </reaction>
</comment>